<evidence type="ECO:0000313" key="4">
    <source>
        <dbReference type="EMBL" id="AYA36192.1"/>
    </source>
</evidence>
<dbReference type="InterPro" id="IPR009839">
    <property type="entry name" value="SseB_N"/>
</dbReference>
<dbReference type="AlphaFoldDB" id="A0A3B7QXW1"/>
<gene>
    <name evidence="4" type="ORF">D3Y59_03400</name>
</gene>
<dbReference type="Proteomes" id="UP000262802">
    <property type="component" value="Chromosome"/>
</dbReference>
<evidence type="ECO:0000256" key="1">
    <source>
        <dbReference type="SAM" id="MobiDB-lite"/>
    </source>
</evidence>
<dbReference type="InterPro" id="IPR027945">
    <property type="entry name" value="SseB_C"/>
</dbReference>
<protein>
    <recommendedName>
        <fullName evidence="6">Enhanced serine sensitivity protein SseB</fullName>
    </recommendedName>
</protein>
<feature type="compositionally biased region" description="Low complexity" evidence="1">
    <location>
        <begin position="14"/>
        <end position="34"/>
    </location>
</feature>
<dbReference type="Pfam" id="PF14581">
    <property type="entry name" value="SseB_C"/>
    <property type="match status" value="1"/>
</dbReference>
<keyword evidence="5" id="KW-1185">Reference proteome</keyword>
<feature type="compositionally biased region" description="Low complexity" evidence="1">
    <location>
        <begin position="62"/>
        <end position="71"/>
    </location>
</feature>
<evidence type="ECO:0000259" key="2">
    <source>
        <dbReference type="Pfam" id="PF07179"/>
    </source>
</evidence>
<evidence type="ECO:0000259" key="3">
    <source>
        <dbReference type="Pfam" id="PF14581"/>
    </source>
</evidence>
<dbReference type="EMBL" id="CP032317">
    <property type="protein sequence ID" value="AYA36192.1"/>
    <property type="molecule type" value="Genomic_DNA"/>
</dbReference>
<organism evidence="4 5">
    <name type="scientific">Hymenobacter oligotrophus</name>
    <dbReference type="NCBI Taxonomy" id="2319843"/>
    <lineage>
        <taxon>Bacteria</taxon>
        <taxon>Pseudomonadati</taxon>
        <taxon>Bacteroidota</taxon>
        <taxon>Cytophagia</taxon>
        <taxon>Cytophagales</taxon>
        <taxon>Hymenobacteraceae</taxon>
        <taxon>Hymenobacter</taxon>
    </lineage>
</organism>
<sequence length="331" mass="35937">MGLFDFLKKKPADETAATPAPAQPAATTSAPAAPEAEDTKTAGGPRYQRPAFAAKSAAEMQPAAPALSSMPELPPMPEMPAMPPFDPKNNLENALLMASQDPQFRLAFYHELLNAEVLVLTAIPEGGQPGEITVDEGAEIQLQVLHDGRIPMFSSEERIIEGGASANEVAFIRVRGEGFLHMTKGAECVLNPFSPYGKLLVLPEIEDLLSGRIFAPPAEEAQGPQAQLVPMAEHPAELKTALQDFCAQHPHIEAVYLSDVLIEGEEAPTRMLLAFKVDGEDMEFLQELGPILQAHLPNQDTMDVARLSPDPNEPLTQYFNQQEPLYERTLA</sequence>
<feature type="compositionally biased region" description="Basic and acidic residues" evidence="1">
    <location>
        <begin position="1"/>
        <end position="13"/>
    </location>
</feature>
<dbReference type="OrthoDB" id="768046at2"/>
<accession>A0A3B7QXW1</accession>
<dbReference type="RefSeq" id="WP_119443779.1">
    <property type="nucleotide sequence ID" value="NZ_CP032317.1"/>
</dbReference>
<evidence type="ECO:0000313" key="5">
    <source>
        <dbReference type="Proteomes" id="UP000262802"/>
    </source>
</evidence>
<name>A0A3B7QXW1_9BACT</name>
<evidence type="ECO:0008006" key="6">
    <source>
        <dbReference type="Google" id="ProtNLM"/>
    </source>
</evidence>
<feature type="domain" description="SseB protein N-terminal" evidence="2">
    <location>
        <begin position="91"/>
        <end position="206"/>
    </location>
</feature>
<feature type="domain" description="SseB protein C-terminal" evidence="3">
    <location>
        <begin position="226"/>
        <end position="328"/>
    </location>
</feature>
<reference evidence="4 5" key="1">
    <citation type="submission" date="2018-09" db="EMBL/GenBank/DDBJ databases">
        <title>Hymenobacter medium sp. nov., isolated from R2A medium.</title>
        <authorList>
            <person name="Yingchao G."/>
        </authorList>
    </citation>
    <scope>NUCLEOTIDE SEQUENCE [LARGE SCALE GENOMIC DNA]</scope>
    <source>
        <strain evidence="5">sh-6</strain>
    </source>
</reference>
<feature type="region of interest" description="Disordered" evidence="1">
    <location>
        <begin position="1"/>
        <end position="74"/>
    </location>
</feature>
<dbReference type="KEGG" id="hyh:D3Y59_03400"/>
<dbReference type="Pfam" id="PF07179">
    <property type="entry name" value="SseB"/>
    <property type="match status" value="1"/>
</dbReference>
<proteinExistence type="predicted"/>